<dbReference type="AlphaFoldDB" id="A0A4Q4GU86"/>
<dbReference type="OrthoDB" id="6710883at2"/>
<evidence type="ECO:0000313" key="1">
    <source>
        <dbReference type="EMBL" id="QOW45791.1"/>
    </source>
</evidence>
<name>A0A4Q4GU86_9GAMM</name>
<reference evidence="1 2" key="1">
    <citation type="submission" date="2020-02" db="EMBL/GenBank/DDBJ databases">
        <title>Tigecycline-resistant Acinetobacter species from pigs and migratory birds.</title>
        <authorList>
            <person name="Chen C."/>
            <person name="Sun J."/>
            <person name="Liao X.-P."/>
            <person name="Liu Y.-H."/>
        </authorList>
    </citation>
    <scope>NUCLEOTIDE SEQUENCE [LARGE SCALE GENOMIC DNA]</scope>
    <source>
        <strain evidence="1 2">YH12207_T</strain>
    </source>
</reference>
<organism evidence="1 2">
    <name type="scientific">Acinetobacter piscicola</name>
    <dbReference type="NCBI Taxonomy" id="2006115"/>
    <lineage>
        <taxon>Bacteria</taxon>
        <taxon>Pseudomonadati</taxon>
        <taxon>Pseudomonadota</taxon>
        <taxon>Gammaproteobacteria</taxon>
        <taxon>Moraxellales</taxon>
        <taxon>Moraxellaceae</taxon>
        <taxon>Acinetobacter</taxon>
    </lineage>
</organism>
<evidence type="ECO:0000313" key="2">
    <source>
        <dbReference type="Proteomes" id="UP000593966"/>
    </source>
</evidence>
<dbReference type="Proteomes" id="UP000593966">
    <property type="component" value="Chromosome"/>
</dbReference>
<keyword evidence="2" id="KW-1185">Reference proteome</keyword>
<dbReference type="EMBL" id="CP048659">
    <property type="protein sequence ID" value="QOW45791.1"/>
    <property type="molecule type" value="Genomic_DNA"/>
</dbReference>
<proteinExistence type="predicted"/>
<accession>A0A4Q4GU86</accession>
<dbReference type="RefSeq" id="WP_130075263.1">
    <property type="nucleotide sequence ID" value="NZ_CP048659.1"/>
</dbReference>
<protein>
    <submittedName>
        <fullName evidence="1">Uncharacterized protein</fullName>
    </submittedName>
</protein>
<sequence length="74" mass="8958">MGINLKEFNKRIEEFKRTGEEPKEIVIGYKTYSKLMKEESFIDHLSKDQNDPMVRYYQGIKIKMITEKHYLEIN</sequence>
<gene>
    <name evidence="1" type="ORF">G0028_07730</name>
</gene>